<reference evidence="5 6" key="1">
    <citation type="submission" date="2018-04" db="EMBL/GenBank/DDBJ databases">
        <title>Genomic Encyclopedia of Archaeal and Bacterial Type Strains, Phase II (KMG-II): from individual species to whole genera.</title>
        <authorList>
            <person name="Goeker M."/>
        </authorList>
    </citation>
    <scope>NUCLEOTIDE SEQUENCE [LARGE SCALE GENOMIC DNA]</scope>
    <source>
        <strain evidence="5 6">DSM 23382</strain>
    </source>
</reference>
<organism evidence="5 6">
    <name type="scientific">Breoghania corrubedonensis</name>
    <dbReference type="NCBI Taxonomy" id="665038"/>
    <lineage>
        <taxon>Bacteria</taxon>
        <taxon>Pseudomonadati</taxon>
        <taxon>Pseudomonadota</taxon>
        <taxon>Alphaproteobacteria</taxon>
        <taxon>Hyphomicrobiales</taxon>
        <taxon>Stappiaceae</taxon>
        <taxon>Breoghania</taxon>
    </lineage>
</organism>
<dbReference type="InterPro" id="IPR013088">
    <property type="entry name" value="Znf_NHR/GATA"/>
</dbReference>
<dbReference type="AlphaFoldDB" id="A0A2T5VE90"/>
<dbReference type="HAMAP" id="MF_00649">
    <property type="entry name" value="DNA_gyrase_inhibitor_YacG"/>
    <property type="match status" value="1"/>
</dbReference>
<dbReference type="GO" id="GO:0008270">
    <property type="term" value="F:zinc ion binding"/>
    <property type="evidence" value="ECO:0007669"/>
    <property type="project" value="UniProtKB-UniRule"/>
</dbReference>
<dbReference type="Proteomes" id="UP000244081">
    <property type="component" value="Unassembled WGS sequence"/>
</dbReference>
<dbReference type="PANTHER" id="PTHR36150:SF1">
    <property type="entry name" value="DNA GYRASE INHIBITOR YACG"/>
    <property type="match status" value="1"/>
</dbReference>
<dbReference type="Gene3D" id="3.30.50.10">
    <property type="entry name" value="Erythroid Transcription Factor GATA-1, subunit A"/>
    <property type="match status" value="1"/>
</dbReference>
<feature type="binding site" evidence="3">
    <location>
        <position position="39"/>
    </location>
    <ligand>
        <name>Zn(2+)</name>
        <dbReference type="ChEBI" id="CHEBI:29105"/>
    </ligand>
</feature>
<evidence type="ECO:0000313" key="5">
    <source>
        <dbReference type="EMBL" id="PTW62067.1"/>
    </source>
</evidence>
<comment type="subunit">
    <text evidence="3">Interacts with GyrB.</text>
</comment>
<dbReference type="EMBL" id="QAYG01000001">
    <property type="protein sequence ID" value="PTW62067.1"/>
    <property type="molecule type" value="Genomic_DNA"/>
</dbReference>
<evidence type="ECO:0000256" key="4">
    <source>
        <dbReference type="SAM" id="MobiDB-lite"/>
    </source>
</evidence>
<proteinExistence type="inferred from homology"/>
<comment type="similarity">
    <text evidence="3">Belongs to the DNA gyrase inhibitor YacG family.</text>
</comment>
<dbReference type="RefSeq" id="WP_107987688.1">
    <property type="nucleotide sequence ID" value="NZ_QAYG01000001.1"/>
</dbReference>
<dbReference type="GO" id="GO:0008657">
    <property type="term" value="F:DNA topoisomerase type II (double strand cut, ATP-hydrolyzing) inhibitor activity"/>
    <property type="evidence" value="ECO:0007669"/>
    <property type="project" value="UniProtKB-UniRule"/>
</dbReference>
<evidence type="ECO:0000256" key="3">
    <source>
        <dbReference type="HAMAP-Rule" id="MF_00649"/>
    </source>
</evidence>
<dbReference type="NCBIfam" id="NF002362">
    <property type="entry name" value="PRK01343.1"/>
    <property type="match status" value="1"/>
</dbReference>
<dbReference type="InterPro" id="IPR005584">
    <property type="entry name" value="DNA_gyrase_inhibitor_YacG"/>
</dbReference>
<dbReference type="OrthoDB" id="9809663at2"/>
<gene>
    <name evidence="3" type="primary">yacG</name>
    <name evidence="5" type="ORF">C8N35_101101</name>
</gene>
<evidence type="ECO:0000256" key="1">
    <source>
        <dbReference type="ARBA" id="ARBA00022723"/>
    </source>
</evidence>
<name>A0A2T5VE90_9HYPH</name>
<protein>
    <recommendedName>
        <fullName evidence="3">DNA gyrase inhibitor YacG</fullName>
    </recommendedName>
</protein>
<feature type="binding site" evidence="3">
    <location>
        <position position="23"/>
    </location>
    <ligand>
        <name>Zn(2+)</name>
        <dbReference type="ChEBI" id="CHEBI:29105"/>
    </ligand>
</feature>
<accession>A0A2T5VE90</accession>
<sequence length="70" mass="7927">MTTNQNDDGREDMPRPPRPCPNCSKLSIEKYYPFCSKRCADVDLNRWLSGGYAIPAVELDDVDTDDTDTI</sequence>
<dbReference type="PANTHER" id="PTHR36150">
    <property type="entry name" value="DNA GYRASE INHIBITOR YACG"/>
    <property type="match status" value="1"/>
</dbReference>
<feature type="binding site" evidence="3">
    <location>
        <position position="20"/>
    </location>
    <ligand>
        <name>Zn(2+)</name>
        <dbReference type="ChEBI" id="CHEBI:29105"/>
    </ligand>
</feature>
<keyword evidence="6" id="KW-1185">Reference proteome</keyword>
<keyword evidence="2 3" id="KW-0862">Zinc</keyword>
<comment type="caution">
    <text evidence="5">The sequence shown here is derived from an EMBL/GenBank/DDBJ whole genome shotgun (WGS) entry which is preliminary data.</text>
</comment>
<feature type="region of interest" description="Disordered" evidence="4">
    <location>
        <begin position="1"/>
        <end position="20"/>
    </location>
</feature>
<dbReference type="GO" id="GO:0006355">
    <property type="term" value="P:regulation of DNA-templated transcription"/>
    <property type="evidence" value="ECO:0007669"/>
    <property type="project" value="InterPro"/>
</dbReference>
<comment type="function">
    <text evidence="3">Inhibits all the catalytic activities of DNA gyrase by preventing its interaction with DNA. Acts by binding directly to the C-terminal domain of GyrB, which probably disrupts DNA binding by the gyrase.</text>
</comment>
<dbReference type="Pfam" id="PF03884">
    <property type="entry name" value="YacG"/>
    <property type="match status" value="1"/>
</dbReference>
<comment type="cofactor">
    <cofactor evidence="3">
        <name>Zn(2+)</name>
        <dbReference type="ChEBI" id="CHEBI:29105"/>
    </cofactor>
    <text evidence="3">Binds 1 zinc ion.</text>
</comment>
<keyword evidence="1 3" id="KW-0479">Metal-binding</keyword>
<evidence type="ECO:0000256" key="2">
    <source>
        <dbReference type="ARBA" id="ARBA00022833"/>
    </source>
</evidence>
<feature type="binding site" evidence="3">
    <location>
        <position position="35"/>
    </location>
    <ligand>
        <name>Zn(2+)</name>
        <dbReference type="ChEBI" id="CHEBI:29105"/>
    </ligand>
</feature>
<dbReference type="SUPFAM" id="SSF57716">
    <property type="entry name" value="Glucocorticoid receptor-like (DNA-binding domain)"/>
    <property type="match status" value="1"/>
</dbReference>
<evidence type="ECO:0000313" key="6">
    <source>
        <dbReference type="Proteomes" id="UP000244081"/>
    </source>
</evidence>